<organism evidence="2 3">
    <name type="scientific">Catenulispora subtropica</name>
    <dbReference type="NCBI Taxonomy" id="450798"/>
    <lineage>
        <taxon>Bacteria</taxon>
        <taxon>Bacillati</taxon>
        <taxon>Actinomycetota</taxon>
        <taxon>Actinomycetes</taxon>
        <taxon>Catenulisporales</taxon>
        <taxon>Catenulisporaceae</taxon>
        <taxon>Catenulispora</taxon>
    </lineage>
</organism>
<dbReference type="InterPro" id="IPR035959">
    <property type="entry name" value="RutC-like_sf"/>
</dbReference>
<keyword evidence="3" id="KW-1185">Reference proteome</keyword>
<dbReference type="EMBL" id="BAAAQM010000039">
    <property type="protein sequence ID" value="GAA1987575.1"/>
    <property type="molecule type" value="Genomic_DNA"/>
</dbReference>
<feature type="region of interest" description="Disordered" evidence="1">
    <location>
        <begin position="1"/>
        <end position="31"/>
    </location>
</feature>
<dbReference type="SUPFAM" id="SSF55298">
    <property type="entry name" value="YjgF-like"/>
    <property type="match status" value="1"/>
</dbReference>
<dbReference type="Gene3D" id="3.30.1330.40">
    <property type="entry name" value="RutC-like"/>
    <property type="match status" value="1"/>
</dbReference>
<dbReference type="InterPro" id="IPR006175">
    <property type="entry name" value="YjgF/YER057c/UK114"/>
</dbReference>
<dbReference type="CDD" id="cd00448">
    <property type="entry name" value="YjgF_YER057c_UK114_family"/>
    <property type="match status" value="1"/>
</dbReference>
<dbReference type="Pfam" id="PF01042">
    <property type="entry name" value="Ribonuc_L-PSP"/>
    <property type="match status" value="1"/>
</dbReference>
<evidence type="ECO:0000256" key="1">
    <source>
        <dbReference type="SAM" id="MobiDB-lite"/>
    </source>
</evidence>
<evidence type="ECO:0000313" key="2">
    <source>
        <dbReference type="EMBL" id="GAA1987575.1"/>
    </source>
</evidence>
<dbReference type="Proteomes" id="UP001499854">
    <property type="component" value="Unassembled WGS sequence"/>
</dbReference>
<name>A0ABP5DWX5_9ACTN</name>
<accession>A0ABP5DWX5</accession>
<comment type="caution">
    <text evidence="2">The sequence shown here is derived from an EMBL/GenBank/DDBJ whole genome shotgun (WGS) entry which is preliminary data.</text>
</comment>
<proteinExistence type="predicted"/>
<evidence type="ECO:0000313" key="3">
    <source>
        <dbReference type="Proteomes" id="UP001499854"/>
    </source>
</evidence>
<protein>
    <submittedName>
        <fullName evidence="2">RidA family protein</fullName>
    </submittedName>
</protein>
<reference evidence="3" key="1">
    <citation type="journal article" date="2019" name="Int. J. Syst. Evol. Microbiol.">
        <title>The Global Catalogue of Microorganisms (GCM) 10K type strain sequencing project: providing services to taxonomists for standard genome sequencing and annotation.</title>
        <authorList>
            <consortium name="The Broad Institute Genomics Platform"/>
            <consortium name="The Broad Institute Genome Sequencing Center for Infectious Disease"/>
            <person name="Wu L."/>
            <person name="Ma J."/>
        </authorList>
    </citation>
    <scope>NUCLEOTIDE SEQUENCE [LARGE SCALE GENOMIC DNA]</scope>
    <source>
        <strain evidence="3">JCM 16013</strain>
    </source>
</reference>
<gene>
    <name evidence="2" type="ORF">GCM10009838_57910</name>
</gene>
<sequence>MGGSRDRPRTALIPPRAPENLRTRPWAPDHNATMTDDRLTLLNPPGLHPTSGYAHVTIAPAGRTAHLAGLCPLDADEKVVGPDLDTQIDQLVANALTILRASGATPHDVVRSVIYVVSDQSAVLAAAWDRLTASELGPAFRTASTLLGVAALGYGGQLIEVDLTAALEG</sequence>